<dbReference type="InterPro" id="IPR036575">
    <property type="entry name" value="TFIIS_cen_dom_sf"/>
</dbReference>
<dbReference type="EC" id="3.6.5.2" evidence="5"/>
<evidence type="ECO:0000256" key="16">
    <source>
        <dbReference type="ARBA" id="ARBA00023329"/>
    </source>
</evidence>
<keyword evidence="7" id="KW-1003">Cell membrane</keyword>
<keyword evidence="13" id="KW-0472">Membrane</keyword>
<comment type="similarity">
    <text evidence="4">Belongs to the small GTPase superfamily. Rab family.</text>
</comment>
<keyword evidence="8" id="KW-0597">Phosphoprotein</keyword>
<dbReference type="PANTHER" id="PTHR47981:SF9">
    <property type="entry name" value="RAS-RELATED PROTEIN RAB-9A"/>
    <property type="match status" value="1"/>
</dbReference>
<keyword evidence="10" id="KW-0378">Hydrolase</keyword>
<feature type="compositionally biased region" description="Polar residues" evidence="18">
    <location>
        <begin position="94"/>
        <end position="112"/>
    </location>
</feature>
<evidence type="ECO:0000313" key="21">
    <source>
        <dbReference type="Proteomes" id="UP000579812"/>
    </source>
</evidence>
<dbReference type="GO" id="GO:0005770">
    <property type="term" value="C:late endosome"/>
    <property type="evidence" value="ECO:0007669"/>
    <property type="project" value="TreeGrafter"/>
</dbReference>
<dbReference type="Pfam" id="PF07500">
    <property type="entry name" value="TFIIS_M"/>
    <property type="match status" value="1"/>
</dbReference>
<evidence type="ECO:0000256" key="12">
    <source>
        <dbReference type="ARBA" id="ARBA00023134"/>
    </source>
</evidence>
<evidence type="ECO:0000256" key="3">
    <source>
        <dbReference type="ARBA" id="ARBA00004616"/>
    </source>
</evidence>
<evidence type="ECO:0000256" key="18">
    <source>
        <dbReference type="SAM" id="MobiDB-lite"/>
    </source>
</evidence>
<keyword evidence="12" id="KW-0342">GTP-binding</keyword>
<comment type="subcellular location">
    <subcellularLocation>
        <location evidence="2">Cell membrane</location>
        <topology evidence="2">Lipid-anchor</topology>
        <orientation evidence="2">Cytoplasmic side</orientation>
    </subcellularLocation>
    <subcellularLocation>
        <location evidence="3">Cytoplasmic vesicle</location>
        <location evidence="3">Phagosome membrane</location>
        <topology evidence="3">Lipid-anchor</topology>
        <orientation evidence="3">Cytoplasmic side</orientation>
    </subcellularLocation>
</comment>
<dbReference type="PROSITE" id="PS51321">
    <property type="entry name" value="TFIIS_CENTRAL"/>
    <property type="match status" value="1"/>
</dbReference>
<feature type="region of interest" description="Disordered" evidence="18">
    <location>
        <begin position="80"/>
        <end position="112"/>
    </location>
</feature>
<evidence type="ECO:0000256" key="4">
    <source>
        <dbReference type="ARBA" id="ARBA00006270"/>
    </source>
</evidence>
<dbReference type="CDD" id="cd04116">
    <property type="entry name" value="Rab9"/>
    <property type="match status" value="1"/>
</dbReference>
<evidence type="ECO:0000256" key="9">
    <source>
        <dbReference type="ARBA" id="ARBA00022741"/>
    </source>
</evidence>
<dbReference type="SMART" id="SM00174">
    <property type="entry name" value="RHO"/>
    <property type="match status" value="1"/>
</dbReference>
<dbReference type="SUPFAM" id="SSF52540">
    <property type="entry name" value="P-loop containing nucleoside triphosphate hydrolases"/>
    <property type="match status" value="1"/>
</dbReference>
<organism evidence="20 21">
    <name type="scientific">Onychostoma macrolepis</name>
    <dbReference type="NCBI Taxonomy" id="369639"/>
    <lineage>
        <taxon>Eukaryota</taxon>
        <taxon>Metazoa</taxon>
        <taxon>Chordata</taxon>
        <taxon>Craniata</taxon>
        <taxon>Vertebrata</taxon>
        <taxon>Euteleostomi</taxon>
        <taxon>Actinopterygii</taxon>
        <taxon>Neopterygii</taxon>
        <taxon>Teleostei</taxon>
        <taxon>Ostariophysi</taxon>
        <taxon>Cypriniformes</taxon>
        <taxon>Cyprinidae</taxon>
        <taxon>Acrossocheilinae</taxon>
        <taxon>Onychostoma</taxon>
    </lineage>
</organism>
<evidence type="ECO:0000256" key="10">
    <source>
        <dbReference type="ARBA" id="ARBA00022801"/>
    </source>
</evidence>
<dbReference type="SMART" id="SM00173">
    <property type="entry name" value="RAS"/>
    <property type="match status" value="1"/>
</dbReference>
<dbReference type="Proteomes" id="UP000579812">
    <property type="component" value="Unassembled WGS sequence"/>
</dbReference>
<dbReference type="EMBL" id="JAAMOB010000001">
    <property type="protein sequence ID" value="KAF4118726.1"/>
    <property type="molecule type" value="Genomic_DNA"/>
</dbReference>
<dbReference type="NCBIfam" id="TIGR00231">
    <property type="entry name" value="small_GTP"/>
    <property type="match status" value="1"/>
</dbReference>
<evidence type="ECO:0000313" key="20">
    <source>
        <dbReference type="EMBL" id="KAF4118726.1"/>
    </source>
</evidence>
<dbReference type="FunFam" id="3.40.50.300:FF:000360">
    <property type="entry name" value="RAB9B, member RAS oncogene family"/>
    <property type="match status" value="1"/>
</dbReference>
<evidence type="ECO:0000256" key="5">
    <source>
        <dbReference type="ARBA" id="ARBA00011984"/>
    </source>
</evidence>
<dbReference type="GO" id="GO:0005764">
    <property type="term" value="C:lysosome"/>
    <property type="evidence" value="ECO:0007669"/>
    <property type="project" value="TreeGrafter"/>
</dbReference>
<dbReference type="Gene3D" id="1.10.472.30">
    <property type="entry name" value="Transcription elongation factor S-II, central domain"/>
    <property type="match status" value="1"/>
</dbReference>
<dbReference type="PROSITE" id="PS51421">
    <property type="entry name" value="RAS"/>
    <property type="match status" value="1"/>
</dbReference>
<dbReference type="SMART" id="SM00175">
    <property type="entry name" value="RAB"/>
    <property type="match status" value="1"/>
</dbReference>
<dbReference type="PRINTS" id="PR00449">
    <property type="entry name" value="RASTRNSFRMNG"/>
</dbReference>
<dbReference type="InterPro" id="IPR003618">
    <property type="entry name" value="TFIIS_cen_dom"/>
</dbReference>
<dbReference type="GO" id="GO:0003925">
    <property type="term" value="F:G protein activity"/>
    <property type="evidence" value="ECO:0007669"/>
    <property type="project" value="UniProtKB-EC"/>
</dbReference>
<evidence type="ECO:0000256" key="1">
    <source>
        <dbReference type="ARBA" id="ARBA00001946"/>
    </source>
</evidence>
<dbReference type="SMART" id="SM00510">
    <property type="entry name" value="TFS2M"/>
    <property type="match status" value="1"/>
</dbReference>
<dbReference type="InterPro" id="IPR041824">
    <property type="entry name" value="Rab9"/>
</dbReference>
<keyword evidence="14" id="KW-0449">Lipoprotein</keyword>
<accession>A0A7J6DH96</accession>
<dbReference type="GO" id="GO:0015031">
    <property type="term" value="P:protein transport"/>
    <property type="evidence" value="ECO:0007669"/>
    <property type="project" value="UniProtKB-KW"/>
</dbReference>
<evidence type="ECO:0000256" key="17">
    <source>
        <dbReference type="ARBA" id="ARBA00047660"/>
    </source>
</evidence>
<evidence type="ECO:0000259" key="19">
    <source>
        <dbReference type="PROSITE" id="PS51321"/>
    </source>
</evidence>
<keyword evidence="6" id="KW-0813">Transport</keyword>
<dbReference type="Gene3D" id="3.40.50.300">
    <property type="entry name" value="P-loop containing nucleotide triphosphate hydrolases"/>
    <property type="match status" value="1"/>
</dbReference>
<evidence type="ECO:0000256" key="6">
    <source>
        <dbReference type="ARBA" id="ARBA00022448"/>
    </source>
</evidence>
<feature type="region of interest" description="Disordered" evidence="18">
    <location>
        <begin position="1"/>
        <end position="24"/>
    </location>
</feature>
<comment type="cofactor">
    <cofactor evidence="1">
        <name>Mg(2+)</name>
        <dbReference type="ChEBI" id="CHEBI:18420"/>
    </cofactor>
</comment>
<keyword evidence="16" id="KW-0968">Cytoplasmic vesicle</keyword>
<dbReference type="PROSITE" id="PS51420">
    <property type="entry name" value="RHO"/>
    <property type="match status" value="1"/>
</dbReference>
<sequence>MRDDKELDTHDLPNVEVSHLNEKRNKNQAFTCHTEQHDITKVVNQDKCDACLNKLSPEKPCPAKQAAESVQLHCEEESVTLPAASHRRSDTGKDSQTSVPQNTTQPSTSSGSMALRSKCVHLILQALTLNQQIDSDVMDKHKALAEDIETHVHALHGRNQLKYKSCIRSKVANLKNPKNPLLCQGLISGHLTPDAFARMSVEEMAGEELRQLREGYTTMGINEHQLPEAVEGTPTHKVRCRRCEGLDCRVTQISRGTLFLPSWVILLGDGGVGKSSLMNRYVSNKFDSHLFHTIGVEFLNKELEVDGHTVTLQIWDTAGQERFRSLRTPFYRGSDCCLLTFSVDDNQSFLNLNNWKKEFAYYADVRDPEKFPFVVLGNKLDVAERQVSIEEAQRWCQENGGYPYFETSAKDATNVSSAFEEAVRRVLSSEDRAEHLLPTDTVDLRRKPRANGSCC</sequence>
<feature type="domain" description="TFIIS central" evidence="19">
    <location>
        <begin position="115"/>
        <end position="232"/>
    </location>
</feature>
<reference evidence="20 21" key="1">
    <citation type="submission" date="2020-04" db="EMBL/GenBank/DDBJ databases">
        <title>Chromosome-level genome assembly of a cyprinid fish Onychostoma macrolepis by integration of Nanopore Sequencing, Bionano and Hi-C technology.</title>
        <authorList>
            <person name="Wang D."/>
        </authorList>
    </citation>
    <scope>NUCLEOTIDE SEQUENCE [LARGE SCALE GENOMIC DNA]</scope>
    <source>
        <strain evidence="20">SWU-2019</strain>
        <tissue evidence="20">Muscle</tissue>
    </source>
</reference>
<proteinExistence type="inferred from homology"/>
<keyword evidence="15" id="KW-0636">Prenylation</keyword>
<dbReference type="GO" id="GO:0042147">
    <property type="term" value="P:retrograde transport, endosome to Golgi"/>
    <property type="evidence" value="ECO:0007669"/>
    <property type="project" value="TreeGrafter"/>
</dbReference>
<dbReference type="PANTHER" id="PTHR47981">
    <property type="entry name" value="RAB FAMILY"/>
    <property type="match status" value="1"/>
</dbReference>
<dbReference type="GO" id="GO:0030670">
    <property type="term" value="C:phagocytic vesicle membrane"/>
    <property type="evidence" value="ECO:0007669"/>
    <property type="project" value="UniProtKB-SubCell"/>
</dbReference>
<dbReference type="GO" id="GO:0005829">
    <property type="term" value="C:cytosol"/>
    <property type="evidence" value="ECO:0007669"/>
    <property type="project" value="GOC"/>
</dbReference>
<dbReference type="Gene3D" id="2.20.25.10">
    <property type="match status" value="1"/>
</dbReference>
<evidence type="ECO:0000256" key="15">
    <source>
        <dbReference type="ARBA" id="ARBA00023289"/>
    </source>
</evidence>
<evidence type="ECO:0000256" key="8">
    <source>
        <dbReference type="ARBA" id="ARBA00022553"/>
    </source>
</evidence>
<dbReference type="PROSITE" id="PS51419">
    <property type="entry name" value="RAB"/>
    <property type="match status" value="1"/>
</dbReference>
<dbReference type="InterPro" id="IPR001806">
    <property type="entry name" value="Small_GTPase"/>
</dbReference>
<evidence type="ECO:0000256" key="14">
    <source>
        <dbReference type="ARBA" id="ARBA00023288"/>
    </source>
</evidence>
<keyword evidence="9" id="KW-0547">Nucleotide-binding</keyword>
<dbReference type="GO" id="GO:0032482">
    <property type="term" value="P:Rab protein signal transduction"/>
    <property type="evidence" value="ECO:0007669"/>
    <property type="project" value="InterPro"/>
</dbReference>
<dbReference type="GO" id="GO:0005886">
    <property type="term" value="C:plasma membrane"/>
    <property type="evidence" value="ECO:0007669"/>
    <property type="project" value="UniProtKB-SubCell"/>
</dbReference>
<dbReference type="Pfam" id="PF00071">
    <property type="entry name" value="Ras"/>
    <property type="match status" value="1"/>
</dbReference>
<keyword evidence="21" id="KW-1185">Reference proteome</keyword>
<comment type="caution">
    <text evidence="20">The sequence shown here is derived from an EMBL/GenBank/DDBJ whole genome shotgun (WGS) entry which is preliminary data.</text>
</comment>
<dbReference type="InterPro" id="IPR027417">
    <property type="entry name" value="P-loop_NTPase"/>
</dbReference>
<evidence type="ECO:0000256" key="11">
    <source>
        <dbReference type="ARBA" id="ARBA00022927"/>
    </source>
</evidence>
<dbReference type="InterPro" id="IPR005225">
    <property type="entry name" value="Small_GTP-bd"/>
</dbReference>
<dbReference type="GO" id="GO:0005525">
    <property type="term" value="F:GTP binding"/>
    <property type="evidence" value="ECO:0007669"/>
    <property type="project" value="UniProtKB-KW"/>
</dbReference>
<name>A0A7J6DH96_9TELE</name>
<evidence type="ECO:0000256" key="13">
    <source>
        <dbReference type="ARBA" id="ARBA00023136"/>
    </source>
</evidence>
<dbReference type="AlphaFoldDB" id="A0A7J6DH96"/>
<dbReference type="GO" id="GO:0006351">
    <property type="term" value="P:DNA-templated transcription"/>
    <property type="evidence" value="ECO:0007669"/>
    <property type="project" value="InterPro"/>
</dbReference>
<evidence type="ECO:0000256" key="7">
    <source>
        <dbReference type="ARBA" id="ARBA00022475"/>
    </source>
</evidence>
<protein>
    <recommendedName>
        <fullName evidence="5">small monomeric GTPase</fullName>
        <ecNumber evidence="5">3.6.5.2</ecNumber>
    </recommendedName>
</protein>
<gene>
    <name evidence="20" type="ORF">G5714_000777</name>
</gene>
<dbReference type="SUPFAM" id="SSF46942">
    <property type="entry name" value="Elongation factor TFIIS domain 2"/>
    <property type="match status" value="1"/>
</dbReference>
<keyword evidence="11" id="KW-0653">Protein transport</keyword>
<comment type="catalytic activity">
    <reaction evidence="17">
        <text>GTP + H2O = GDP + phosphate + H(+)</text>
        <dbReference type="Rhea" id="RHEA:19669"/>
        <dbReference type="ChEBI" id="CHEBI:15377"/>
        <dbReference type="ChEBI" id="CHEBI:15378"/>
        <dbReference type="ChEBI" id="CHEBI:37565"/>
        <dbReference type="ChEBI" id="CHEBI:43474"/>
        <dbReference type="ChEBI" id="CHEBI:58189"/>
        <dbReference type="EC" id="3.6.5.2"/>
    </reaction>
    <physiologicalReaction direction="left-to-right" evidence="17">
        <dbReference type="Rhea" id="RHEA:19670"/>
    </physiologicalReaction>
</comment>
<evidence type="ECO:0000256" key="2">
    <source>
        <dbReference type="ARBA" id="ARBA00004342"/>
    </source>
</evidence>
<dbReference type="SMART" id="SM00176">
    <property type="entry name" value="RAN"/>
    <property type="match status" value="1"/>
</dbReference>